<dbReference type="Proteomes" id="UP000001343">
    <property type="component" value="Unassembled WGS sequence"/>
</dbReference>
<accession>A0AA87MTI5</accession>
<comment type="caution">
    <text evidence="1">The sequence shown here is derived from an EMBL/GenBank/DDBJ whole genome shotgun (WGS) entry which is preliminary data.</text>
</comment>
<reference evidence="1 2" key="1">
    <citation type="journal article" date="2014" name="Int. J. Syst. Evol. Microbiol.">
        <title>Leptospira mayottensis sp. nov., a pathogenic species of the genus Leptospira isolated from humans.</title>
        <authorList>
            <person name="Bourhy P."/>
            <person name="Collet L."/>
            <person name="Brisse S."/>
            <person name="Picardeau M."/>
        </authorList>
    </citation>
    <scope>NUCLEOTIDE SEQUENCE [LARGE SCALE GENOMIC DNA]</scope>
    <source>
        <strain evidence="1 2">200901122</strain>
    </source>
</reference>
<evidence type="ECO:0000313" key="2">
    <source>
        <dbReference type="Proteomes" id="UP000001343"/>
    </source>
</evidence>
<organism evidence="1 2">
    <name type="scientific">Leptospira mayottensis 200901122</name>
    <dbReference type="NCBI Taxonomy" id="1193010"/>
    <lineage>
        <taxon>Bacteria</taxon>
        <taxon>Pseudomonadati</taxon>
        <taxon>Spirochaetota</taxon>
        <taxon>Spirochaetia</taxon>
        <taxon>Leptospirales</taxon>
        <taxon>Leptospiraceae</taxon>
        <taxon>Leptospira</taxon>
    </lineage>
</organism>
<proteinExistence type="predicted"/>
<dbReference type="EMBL" id="AKWM02000002">
    <property type="protein sequence ID" value="EKS02249.1"/>
    <property type="molecule type" value="Genomic_DNA"/>
</dbReference>
<sequence length="74" mass="8736">MAKFRSFNFPVVKQKIVLVKNKNRHLLQLQILLGSSNYNFQKTCKSAEAFCYNRYGENCLLIRTTKYILKELFA</sequence>
<name>A0AA87MTI5_9LEPT</name>
<evidence type="ECO:0000313" key="1">
    <source>
        <dbReference type="EMBL" id="EKS02249.1"/>
    </source>
</evidence>
<gene>
    <name evidence="1" type="ORF">LEP1GSC125_0856</name>
</gene>
<dbReference type="AlphaFoldDB" id="A0AA87MTI5"/>
<protein>
    <submittedName>
        <fullName evidence="1">Uncharacterized protein</fullName>
    </submittedName>
</protein>